<evidence type="ECO:0000313" key="5">
    <source>
        <dbReference type="Proteomes" id="UP000198701"/>
    </source>
</evidence>
<dbReference type="InterPro" id="IPR010998">
    <property type="entry name" value="Integrase_recombinase_N"/>
</dbReference>
<sequence>MTVHDLWKNLSKDEIAQRRQAGRDRWQRRWRDGTGRDALQRKQSYKEQKKAQALLDDANQMQDPKAQRIRRDSLTVDTLLTRHLAAKSDRAPKTIEADHHHARGVRNHFGDRLVSTIDTTEIEVWSQRSDIARSSRKKQLEMFRAAIKRGVRDKLIDSDPTDGIVVSLGHKELPHWSSSELMAVIGAAANDREKALLSVLGLMGLRSGEARTLLVGDLSRGQLSVKNSGGDTDTTKTRASRRVLPVLMAVLPLLEQQAGDRPKSDWMFPSPRMPGQAIGKRYVSDAVTRAVARANQSREEPVKRINVHGLRHTFAAIALSEAEADLLSVSRAMGHSRPSITLDQYGHLAPAGLAPLMAKMDELVAGAR</sequence>
<dbReference type="PROSITE" id="PS51898">
    <property type="entry name" value="TYR_RECOMBINASE"/>
    <property type="match status" value="1"/>
</dbReference>
<protein>
    <submittedName>
        <fullName evidence="4">Site-specific recombinase XerD</fullName>
    </submittedName>
</protein>
<dbReference type="InterPro" id="IPR002104">
    <property type="entry name" value="Integrase_catalytic"/>
</dbReference>
<dbReference type="PANTHER" id="PTHR30349">
    <property type="entry name" value="PHAGE INTEGRASE-RELATED"/>
    <property type="match status" value="1"/>
</dbReference>
<dbReference type="EMBL" id="FNFU01000005">
    <property type="protein sequence ID" value="SDK35136.1"/>
    <property type="molecule type" value="Genomic_DNA"/>
</dbReference>
<comment type="similarity">
    <text evidence="1">Belongs to the 'phage' integrase family.</text>
</comment>
<dbReference type="SUPFAM" id="SSF56349">
    <property type="entry name" value="DNA breaking-rejoining enzymes"/>
    <property type="match status" value="1"/>
</dbReference>
<evidence type="ECO:0000256" key="2">
    <source>
        <dbReference type="ARBA" id="ARBA00023125"/>
    </source>
</evidence>
<dbReference type="Pfam" id="PF00589">
    <property type="entry name" value="Phage_integrase"/>
    <property type="match status" value="1"/>
</dbReference>
<keyword evidence="5" id="KW-1185">Reference proteome</keyword>
<dbReference type="OrthoDB" id="1822491at2"/>
<gene>
    <name evidence="4" type="ORF">SAMN05216282_10574</name>
</gene>
<evidence type="ECO:0000256" key="1">
    <source>
        <dbReference type="ARBA" id="ARBA00008857"/>
    </source>
</evidence>
<keyword evidence="2" id="KW-0238">DNA-binding</keyword>
<accession>A0A1G9B6F3</accession>
<dbReference type="AlphaFoldDB" id="A0A1G9B6F3"/>
<dbReference type="GO" id="GO:0003677">
    <property type="term" value="F:DNA binding"/>
    <property type="evidence" value="ECO:0007669"/>
    <property type="project" value="UniProtKB-KW"/>
</dbReference>
<dbReference type="Proteomes" id="UP000198701">
    <property type="component" value="Unassembled WGS sequence"/>
</dbReference>
<evidence type="ECO:0000313" key="4">
    <source>
        <dbReference type="EMBL" id="SDK35136.1"/>
    </source>
</evidence>
<organism evidence="4 5">
    <name type="scientific">Cryobacterium psychrotolerans</name>
    <dbReference type="NCBI Taxonomy" id="386301"/>
    <lineage>
        <taxon>Bacteria</taxon>
        <taxon>Bacillati</taxon>
        <taxon>Actinomycetota</taxon>
        <taxon>Actinomycetes</taxon>
        <taxon>Micrococcales</taxon>
        <taxon>Microbacteriaceae</taxon>
        <taxon>Cryobacterium</taxon>
    </lineage>
</organism>
<dbReference type="Gene3D" id="1.10.150.130">
    <property type="match status" value="1"/>
</dbReference>
<dbReference type="Gene3D" id="1.10.443.10">
    <property type="entry name" value="Intergrase catalytic core"/>
    <property type="match status" value="1"/>
</dbReference>
<dbReference type="RefSeq" id="WP_092322570.1">
    <property type="nucleotide sequence ID" value="NZ_FNFU01000005.1"/>
</dbReference>
<keyword evidence="3" id="KW-0233">DNA recombination</keyword>
<dbReference type="PANTHER" id="PTHR30349:SF41">
    <property type="entry name" value="INTEGRASE_RECOMBINASE PROTEIN MJ0367-RELATED"/>
    <property type="match status" value="1"/>
</dbReference>
<dbReference type="InterPro" id="IPR011010">
    <property type="entry name" value="DNA_brk_join_enz"/>
</dbReference>
<dbReference type="InterPro" id="IPR050090">
    <property type="entry name" value="Tyrosine_recombinase_XerCD"/>
</dbReference>
<dbReference type="GO" id="GO:0015074">
    <property type="term" value="P:DNA integration"/>
    <property type="evidence" value="ECO:0007669"/>
    <property type="project" value="InterPro"/>
</dbReference>
<evidence type="ECO:0000256" key="3">
    <source>
        <dbReference type="ARBA" id="ARBA00023172"/>
    </source>
</evidence>
<dbReference type="STRING" id="386301.SAMN05216282_10574"/>
<name>A0A1G9B6F3_9MICO</name>
<proteinExistence type="inferred from homology"/>
<dbReference type="InterPro" id="IPR013762">
    <property type="entry name" value="Integrase-like_cat_sf"/>
</dbReference>
<reference evidence="4 5" key="1">
    <citation type="submission" date="2016-10" db="EMBL/GenBank/DDBJ databases">
        <authorList>
            <person name="de Groot N.N."/>
        </authorList>
    </citation>
    <scope>NUCLEOTIDE SEQUENCE [LARGE SCALE GENOMIC DNA]</scope>
    <source>
        <strain evidence="4 5">CGMCC 1.5382</strain>
    </source>
</reference>
<dbReference type="GO" id="GO:0006310">
    <property type="term" value="P:DNA recombination"/>
    <property type="evidence" value="ECO:0007669"/>
    <property type="project" value="UniProtKB-KW"/>
</dbReference>